<reference evidence="3 4" key="1">
    <citation type="journal article" date="2023" name="Nat. Commun.">
        <title>Origin of minicircular mitochondrial genomes in red algae.</title>
        <authorList>
            <person name="Lee Y."/>
            <person name="Cho C.H."/>
            <person name="Lee Y.M."/>
            <person name="Park S.I."/>
            <person name="Yang J.H."/>
            <person name="West J.A."/>
            <person name="Bhattacharya D."/>
            <person name="Yoon H.S."/>
        </authorList>
    </citation>
    <scope>NUCLEOTIDE SEQUENCE [LARGE SCALE GENOMIC DNA]</scope>
    <source>
        <strain evidence="3 4">CCMP1338</strain>
        <tissue evidence="3">Whole cell</tissue>
    </source>
</reference>
<keyword evidence="4" id="KW-1185">Reference proteome</keyword>
<evidence type="ECO:0000313" key="3">
    <source>
        <dbReference type="EMBL" id="KAJ8902545.1"/>
    </source>
</evidence>
<dbReference type="InterPro" id="IPR046347">
    <property type="entry name" value="bZIP_sf"/>
</dbReference>
<feature type="region of interest" description="Disordered" evidence="2">
    <location>
        <begin position="76"/>
        <end position="104"/>
    </location>
</feature>
<dbReference type="Gene3D" id="1.20.5.170">
    <property type="match status" value="1"/>
</dbReference>
<dbReference type="AlphaFoldDB" id="A0AAV8UJ62"/>
<name>A0AAV8UJ62_9RHOD</name>
<feature type="region of interest" description="Disordered" evidence="2">
    <location>
        <begin position="523"/>
        <end position="545"/>
    </location>
</feature>
<dbReference type="Proteomes" id="UP001157974">
    <property type="component" value="Unassembled WGS sequence"/>
</dbReference>
<organism evidence="3 4">
    <name type="scientific">Rhodosorus marinus</name>
    <dbReference type="NCBI Taxonomy" id="101924"/>
    <lineage>
        <taxon>Eukaryota</taxon>
        <taxon>Rhodophyta</taxon>
        <taxon>Stylonematophyceae</taxon>
        <taxon>Stylonematales</taxon>
        <taxon>Stylonemataceae</taxon>
        <taxon>Rhodosorus</taxon>
    </lineage>
</organism>
<protein>
    <recommendedName>
        <fullName evidence="5">BZIP domain-containing protein</fullName>
    </recommendedName>
</protein>
<keyword evidence="1" id="KW-0175">Coiled coil</keyword>
<accession>A0AAV8UJ62</accession>
<evidence type="ECO:0000256" key="1">
    <source>
        <dbReference type="SAM" id="Coils"/>
    </source>
</evidence>
<gene>
    <name evidence="3" type="ORF">NDN08_006948</name>
</gene>
<evidence type="ECO:0000313" key="4">
    <source>
        <dbReference type="Proteomes" id="UP001157974"/>
    </source>
</evidence>
<evidence type="ECO:0008006" key="5">
    <source>
        <dbReference type="Google" id="ProtNLM"/>
    </source>
</evidence>
<comment type="caution">
    <text evidence="3">The sequence shown here is derived from an EMBL/GenBank/DDBJ whole genome shotgun (WGS) entry which is preliminary data.</text>
</comment>
<feature type="region of interest" description="Disordered" evidence="2">
    <location>
        <begin position="1"/>
        <end position="39"/>
    </location>
</feature>
<feature type="region of interest" description="Disordered" evidence="2">
    <location>
        <begin position="244"/>
        <end position="300"/>
    </location>
</feature>
<dbReference type="SUPFAM" id="SSF57959">
    <property type="entry name" value="Leucine zipper domain"/>
    <property type="match status" value="1"/>
</dbReference>
<proteinExistence type="predicted"/>
<evidence type="ECO:0000256" key="2">
    <source>
        <dbReference type="SAM" id="MobiDB-lite"/>
    </source>
</evidence>
<feature type="coiled-coil region" evidence="1">
    <location>
        <begin position="556"/>
        <end position="590"/>
    </location>
</feature>
<sequence>MRKELQPLPLGKLPPPKAGLRKSSGDKITVPLERGGDDLSASLRMFSPSAFNRTPLSAGTPTSFLSRFVGLSPSYSKHSDFPLPQLTPDSRKRMSNIPTPTERALPLKRPRQSSHLEPVMTVDSLDDPLKNDSNLYSPLLNDLSALKNRRLLEPLLTPLRPPESRNHQRIRDGEWEMSQLPWQRGSDSQIGGDEQRDLLSPPGIHALSRQKRSSAESVLAGLPQPLSGIPSKVTSETINDYRAAAGEEKHGSRVMPLSGDGGSGSAMKDLPDEGDLSMDAGNHQEVHSTGLPTREASGNRQKTEAMSIREQGLGEQVDLPRSGASDHIGYSALPTGPNSCVPSEVRTLRPTLDSSNGVGLRMPAGRSPTIASAAAPSMVTTRTPTLVSAPTTVTPPVITPTMITPPAPSAIHQPAPAGVDHAAHAGVNQAAPPGMNQAAPPGMNQAALPGMSQAALAGMNQAAPAVSNVAPQSVLVAPMVPVAPLMGIPANGMAVPPVNMLPWAPYQAPVGKAAIPGLKRSSLSQEPAGYDRSRTMASNDAKPKVVRNREAALKSRTAAKAKMEKLEQCNAELKDAVDDLIRKNDALRKALES</sequence>
<dbReference type="GO" id="GO:0003700">
    <property type="term" value="F:DNA-binding transcription factor activity"/>
    <property type="evidence" value="ECO:0007669"/>
    <property type="project" value="InterPro"/>
</dbReference>
<dbReference type="CDD" id="cd14686">
    <property type="entry name" value="bZIP"/>
    <property type="match status" value="1"/>
</dbReference>
<dbReference type="EMBL" id="JAMWBK010000009">
    <property type="protein sequence ID" value="KAJ8902545.1"/>
    <property type="molecule type" value="Genomic_DNA"/>
</dbReference>
<feature type="region of interest" description="Disordered" evidence="2">
    <location>
        <begin position="349"/>
        <end position="368"/>
    </location>
</feature>
<feature type="compositionally biased region" description="Low complexity" evidence="2">
    <location>
        <begin position="1"/>
        <end position="11"/>
    </location>
</feature>